<dbReference type="PANTHER" id="PTHR21180:SF32">
    <property type="entry name" value="ENDONUCLEASE_EXONUCLEASE_PHOSPHATASE FAMILY DOMAIN-CONTAINING PROTEIN 1"/>
    <property type="match status" value="1"/>
</dbReference>
<dbReference type="SUPFAM" id="SSF47781">
    <property type="entry name" value="RuvA domain 2-like"/>
    <property type="match status" value="1"/>
</dbReference>
<evidence type="ECO:0000256" key="2">
    <source>
        <dbReference type="SAM" id="SignalP"/>
    </source>
</evidence>
<dbReference type="Pfam" id="PF12836">
    <property type="entry name" value="HHH_3"/>
    <property type="match status" value="1"/>
</dbReference>
<dbReference type="EMBL" id="JADSJR010000008">
    <property type="protein sequence ID" value="MBG2914261.1"/>
    <property type="molecule type" value="Genomic_DNA"/>
</dbReference>
<dbReference type="InterPro" id="IPR004509">
    <property type="entry name" value="Competence_ComEA_HhH"/>
</dbReference>
<name>A0A8I0WNR9_9GAMM</name>
<feature type="chain" id="PRO_5034018114" evidence="2">
    <location>
        <begin position="32"/>
        <end position="125"/>
    </location>
</feature>
<reference evidence="4" key="1">
    <citation type="submission" date="2020-11" db="EMBL/GenBank/DDBJ databases">
        <title>Enhanced detection system for hospital associated transmission using whole genome sequencing surveillance.</title>
        <authorList>
            <person name="Harrison L.H."/>
            <person name="Van Tyne D."/>
            <person name="Marsh J.W."/>
            <person name="Griffith M.P."/>
            <person name="Snyder D.J."/>
            <person name="Cooper V.S."/>
            <person name="Mustapha M."/>
        </authorList>
    </citation>
    <scope>NUCLEOTIDE SEQUENCE</scope>
    <source>
        <strain evidence="4">PR00070</strain>
    </source>
</reference>
<dbReference type="Gene3D" id="1.10.150.280">
    <property type="entry name" value="AF1531-like domain"/>
    <property type="match status" value="1"/>
</dbReference>
<feature type="compositionally biased region" description="Basic and acidic residues" evidence="1">
    <location>
        <begin position="47"/>
        <end position="60"/>
    </location>
</feature>
<feature type="domain" description="Helix-hairpin-helix DNA-binding motif class 1" evidence="3">
    <location>
        <begin position="72"/>
        <end position="91"/>
    </location>
</feature>
<evidence type="ECO:0000313" key="5">
    <source>
        <dbReference type="Proteomes" id="UP000612266"/>
    </source>
</evidence>
<comment type="caution">
    <text evidence="4">The sequence shown here is derived from an EMBL/GenBank/DDBJ whole genome shotgun (WGS) entry which is preliminary data.</text>
</comment>
<dbReference type="InterPro" id="IPR010994">
    <property type="entry name" value="RuvA_2-like"/>
</dbReference>
<evidence type="ECO:0000256" key="1">
    <source>
        <dbReference type="SAM" id="MobiDB-lite"/>
    </source>
</evidence>
<dbReference type="GO" id="GO:0003677">
    <property type="term" value="F:DNA binding"/>
    <property type="evidence" value="ECO:0007669"/>
    <property type="project" value="UniProtKB-KW"/>
</dbReference>
<dbReference type="GO" id="GO:0015628">
    <property type="term" value="P:protein secretion by the type II secretion system"/>
    <property type="evidence" value="ECO:0007669"/>
    <property type="project" value="TreeGrafter"/>
</dbReference>
<dbReference type="InterPro" id="IPR051675">
    <property type="entry name" value="Endo/Exo/Phosphatase_dom_1"/>
</dbReference>
<organism evidence="4 5">
    <name type="scientific">Proteus terrae subsp. cibarius</name>
    <dbReference type="NCBI Taxonomy" id="626774"/>
    <lineage>
        <taxon>Bacteria</taxon>
        <taxon>Pseudomonadati</taxon>
        <taxon>Pseudomonadota</taxon>
        <taxon>Gammaproteobacteria</taxon>
        <taxon>Enterobacterales</taxon>
        <taxon>Morganellaceae</taxon>
        <taxon>Proteus</taxon>
    </lineage>
</organism>
<dbReference type="PANTHER" id="PTHR21180">
    <property type="entry name" value="ENDONUCLEASE/EXONUCLEASE/PHOSPHATASE FAMILY DOMAIN-CONTAINING PROTEIN 1"/>
    <property type="match status" value="1"/>
</dbReference>
<evidence type="ECO:0000259" key="3">
    <source>
        <dbReference type="SMART" id="SM00278"/>
    </source>
</evidence>
<dbReference type="GO" id="GO:0006281">
    <property type="term" value="P:DNA repair"/>
    <property type="evidence" value="ECO:0007669"/>
    <property type="project" value="InterPro"/>
</dbReference>
<feature type="region of interest" description="Disordered" evidence="1">
    <location>
        <begin position="36"/>
        <end position="61"/>
    </location>
</feature>
<keyword evidence="2" id="KW-0732">Signal</keyword>
<dbReference type="NCBIfam" id="TIGR00426">
    <property type="entry name" value="competence protein ComEA helix-hairpin-helix repeat region"/>
    <property type="match status" value="1"/>
</dbReference>
<dbReference type="Proteomes" id="UP000612266">
    <property type="component" value="Unassembled WGS sequence"/>
</dbReference>
<feature type="domain" description="Helix-hairpin-helix DNA-binding motif class 1" evidence="3">
    <location>
        <begin position="102"/>
        <end position="121"/>
    </location>
</feature>
<feature type="compositionally biased region" description="Polar residues" evidence="1">
    <location>
        <begin position="37"/>
        <end position="46"/>
    </location>
</feature>
<dbReference type="AlphaFoldDB" id="A0A8I0WNR9"/>
<evidence type="ECO:0000313" key="4">
    <source>
        <dbReference type="EMBL" id="MBG2914261.1"/>
    </source>
</evidence>
<accession>A0A8I0WNR9</accession>
<protein>
    <submittedName>
        <fullName evidence="4">ComEA family DNA-binding protein</fullName>
    </submittedName>
</protein>
<dbReference type="GO" id="GO:0015627">
    <property type="term" value="C:type II protein secretion system complex"/>
    <property type="evidence" value="ECO:0007669"/>
    <property type="project" value="TreeGrafter"/>
</dbReference>
<keyword evidence="4" id="KW-0238">DNA-binding</keyword>
<dbReference type="SMART" id="SM00278">
    <property type="entry name" value="HhH1"/>
    <property type="match status" value="2"/>
</dbReference>
<proteinExistence type="predicted"/>
<gene>
    <name evidence="4" type="ORF">I4901_07770</name>
</gene>
<sequence>MIMKMDKKMLSGFMASICLALGLGLSPLSYAEEAPASTPTVSIETHTSVDRDAKENKANTEGKVNLNTATVDELMGLKGIGKAKAQAIIDYREQLGRFTTVDELEKVFGIGMKLVDQNRDFIVIN</sequence>
<feature type="signal peptide" evidence="2">
    <location>
        <begin position="1"/>
        <end position="31"/>
    </location>
</feature>
<dbReference type="InterPro" id="IPR003583">
    <property type="entry name" value="Hlx-hairpin-Hlx_DNA-bd_motif"/>
</dbReference>